<dbReference type="VEuPathDB" id="MicrosporidiaDB:NCER_102403"/>
<dbReference type="GeneID" id="36320892"/>
<dbReference type="VEuPathDB" id="MicrosporidiaDB:AAJ76_5300015928"/>
<accession>A0A0F9WNS0</accession>
<dbReference type="SUPFAM" id="SSF52113">
    <property type="entry name" value="BRCT domain"/>
    <property type="match status" value="1"/>
</dbReference>
<evidence type="ECO:0000313" key="3">
    <source>
        <dbReference type="Proteomes" id="UP000034350"/>
    </source>
</evidence>
<dbReference type="InterPro" id="IPR036420">
    <property type="entry name" value="BRCT_dom_sf"/>
</dbReference>
<dbReference type="AlphaFoldDB" id="A0A0F9WNS0"/>
<dbReference type="OMA" id="YIFECIY"/>
<keyword evidence="3" id="KW-1185">Reference proteome</keyword>
<name>A0A0F9WNS0_9MICR</name>
<evidence type="ECO:0000313" key="2">
    <source>
        <dbReference type="EMBL" id="KKO74653.1"/>
    </source>
</evidence>
<reference evidence="2 3" key="1">
    <citation type="journal article" date="2015" name="Environ. Microbiol.">
        <title>Genome analyses suggest the presence of polyploidy and recent human-driven expansions in eight global populations of the honeybee pathogen Nosema ceranae.</title>
        <authorList>
            <person name="Pelin A."/>
            <person name="Selman M."/>
            <person name="Aris-Brosou S."/>
            <person name="Farinelli L."/>
            <person name="Corradi N."/>
        </authorList>
    </citation>
    <scope>NUCLEOTIDE SEQUENCE [LARGE SCALE GENOMIC DNA]</scope>
    <source>
        <strain evidence="2 3">PA08 1199</strain>
    </source>
</reference>
<dbReference type="InterPro" id="IPR001357">
    <property type="entry name" value="BRCT_dom"/>
</dbReference>
<dbReference type="RefSeq" id="XP_024330395.1">
    <property type="nucleotide sequence ID" value="XM_024475944.1"/>
</dbReference>
<protein>
    <recommendedName>
        <fullName evidence="1">BRCT domain-containing protein</fullName>
    </recommendedName>
</protein>
<sequence length="140" mass="16518">MSVKRTKQNDEDEELLHLTKLLSQIHKEYFSTSENSIIEILKNKKKIFTGISFYASNTTFKKKIEDYGGVLTDDITKCTYVLTHKTNKVNINTYELYKSVVLDEVYIFECIYRLKKLNVENYILYDFSGDEKLISELFIE</sequence>
<dbReference type="VEuPathDB" id="MicrosporidiaDB:G9O61_00g004140"/>
<dbReference type="EMBL" id="JPQZ01000053">
    <property type="protein sequence ID" value="KKO74653.1"/>
    <property type="molecule type" value="Genomic_DNA"/>
</dbReference>
<proteinExistence type="predicted"/>
<dbReference type="PROSITE" id="PS50172">
    <property type="entry name" value="BRCT"/>
    <property type="match status" value="1"/>
</dbReference>
<feature type="domain" description="BRCT" evidence="1">
    <location>
        <begin position="43"/>
        <end position="124"/>
    </location>
</feature>
<gene>
    <name evidence="2" type="ORF">AAJ76_5300015928</name>
</gene>
<comment type="caution">
    <text evidence="2">The sequence shown here is derived from an EMBL/GenBank/DDBJ whole genome shotgun (WGS) entry which is preliminary data.</text>
</comment>
<dbReference type="Proteomes" id="UP000034350">
    <property type="component" value="Unassembled WGS sequence"/>
</dbReference>
<dbReference type="Gene3D" id="3.40.50.10190">
    <property type="entry name" value="BRCT domain"/>
    <property type="match status" value="1"/>
</dbReference>
<dbReference type="Pfam" id="PF16589">
    <property type="entry name" value="BRCT_2"/>
    <property type="match status" value="1"/>
</dbReference>
<organism evidence="2 3">
    <name type="scientific">Vairimorpha ceranae</name>
    <dbReference type="NCBI Taxonomy" id="40302"/>
    <lineage>
        <taxon>Eukaryota</taxon>
        <taxon>Fungi</taxon>
        <taxon>Fungi incertae sedis</taxon>
        <taxon>Microsporidia</taxon>
        <taxon>Nosematidae</taxon>
        <taxon>Vairimorpha</taxon>
    </lineage>
</organism>
<evidence type="ECO:0000259" key="1">
    <source>
        <dbReference type="PROSITE" id="PS50172"/>
    </source>
</evidence>